<evidence type="ECO:0000259" key="12">
    <source>
        <dbReference type="Pfam" id="PF01729"/>
    </source>
</evidence>
<dbReference type="Pfam" id="PF01729">
    <property type="entry name" value="QRPTase_C"/>
    <property type="match status" value="1"/>
</dbReference>
<dbReference type="InterPro" id="IPR037128">
    <property type="entry name" value="Quinolinate_PRibosylTase_N_sf"/>
</dbReference>
<dbReference type="PANTHER" id="PTHR32179:SF3">
    <property type="entry name" value="NICOTINATE-NUCLEOTIDE PYROPHOSPHORYLASE [CARBOXYLATING]"/>
    <property type="match status" value="1"/>
</dbReference>
<dbReference type="PIRSF" id="PIRSF006250">
    <property type="entry name" value="NadC_ModD"/>
    <property type="match status" value="1"/>
</dbReference>
<dbReference type="InterPro" id="IPR036068">
    <property type="entry name" value="Nicotinate_pribotase-like_C"/>
</dbReference>
<evidence type="ECO:0000256" key="3">
    <source>
        <dbReference type="ARBA" id="ARBA00009400"/>
    </source>
</evidence>
<dbReference type="Gene3D" id="3.20.20.70">
    <property type="entry name" value="Aldolase class I"/>
    <property type="match status" value="1"/>
</dbReference>
<dbReference type="InterPro" id="IPR022412">
    <property type="entry name" value="Quinolinate_PRibosylTrfase_N"/>
</dbReference>
<comment type="similarity">
    <text evidence="3">Belongs to the NadC/ModD family.</text>
</comment>
<accession>A0A3B1A115</accession>
<dbReference type="Pfam" id="PF02749">
    <property type="entry name" value="QRPTase_N"/>
    <property type="match status" value="1"/>
</dbReference>
<evidence type="ECO:0000256" key="10">
    <source>
        <dbReference type="ARBA" id="ARBA00047445"/>
    </source>
</evidence>
<evidence type="ECO:0000256" key="6">
    <source>
        <dbReference type="ARBA" id="ARBA00022642"/>
    </source>
</evidence>
<evidence type="ECO:0000256" key="8">
    <source>
        <dbReference type="ARBA" id="ARBA00022679"/>
    </source>
</evidence>
<sequence>MNPEALRKEMAAVVKHALAEDIGSGDITSVAIAHKMRCEAHVITREQAVLCGKAWFTEAFHQVDKAIMVHWHVDDGDEITPNQVLCDIVGAAKSVLTAERCALNFLQTLSGTATIARTYAQAVSGLPVKVLDTRKTIPGLRMAQKYAVTRGGCCNHRFGLSDGILIKDNHIQASGSLLRAIELAKAANPDIPIEVEVESISELNEALAANVDIILLDNFAVTQLKEAVKLCQGNTKLEASGGVSLDNIREIAETGVDYISVGALTKDVKAIDLSLNFHPVPI</sequence>
<dbReference type="EMBL" id="UOFO01000123">
    <property type="protein sequence ID" value="VAW87424.1"/>
    <property type="molecule type" value="Genomic_DNA"/>
</dbReference>
<comment type="pathway">
    <text evidence="2">Cofactor biosynthesis; NAD(+) biosynthesis; nicotinate D-ribonucleotide from quinolinate: step 1/1.</text>
</comment>
<evidence type="ECO:0000256" key="7">
    <source>
        <dbReference type="ARBA" id="ARBA00022676"/>
    </source>
</evidence>
<dbReference type="NCBIfam" id="TIGR00078">
    <property type="entry name" value="nadC"/>
    <property type="match status" value="1"/>
</dbReference>
<keyword evidence="6" id="KW-0662">Pyridine nucleotide biosynthesis</keyword>
<dbReference type="SUPFAM" id="SSF54675">
    <property type="entry name" value="Nicotinate/Quinolinate PRTase N-terminal domain-like"/>
    <property type="match status" value="1"/>
</dbReference>
<dbReference type="InterPro" id="IPR002638">
    <property type="entry name" value="Quinolinate_PRibosylTrfase_C"/>
</dbReference>
<comment type="function">
    <text evidence="1">Involved in the catabolism of quinolinic acid (QA).</text>
</comment>
<dbReference type="InterPro" id="IPR013785">
    <property type="entry name" value="Aldolase_TIM"/>
</dbReference>
<dbReference type="GO" id="GO:0034213">
    <property type="term" value="P:quinolinate catabolic process"/>
    <property type="evidence" value="ECO:0007669"/>
    <property type="project" value="TreeGrafter"/>
</dbReference>
<organism evidence="14">
    <name type="scientific">hydrothermal vent metagenome</name>
    <dbReference type="NCBI Taxonomy" id="652676"/>
    <lineage>
        <taxon>unclassified sequences</taxon>
        <taxon>metagenomes</taxon>
        <taxon>ecological metagenomes</taxon>
    </lineage>
</organism>
<dbReference type="CDD" id="cd01572">
    <property type="entry name" value="QPRTase"/>
    <property type="match status" value="1"/>
</dbReference>
<evidence type="ECO:0000256" key="2">
    <source>
        <dbReference type="ARBA" id="ARBA00004893"/>
    </source>
</evidence>
<dbReference type="InterPro" id="IPR027277">
    <property type="entry name" value="NadC/ModD"/>
</dbReference>
<keyword evidence="8 14" id="KW-0808">Transferase</keyword>
<comment type="subunit">
    <text evidence="4">Hexamer formed by 3 homodimers.</text>
</comment>
<feature type="domain" description="Quinolinate phosphoribosyl transferase C-terminal" evidence="12">
    <location>
        <begin position="113"/>
        <end position="275"/>
    </location>
</feature>
<evidence type="ECO:0000256" key="5">
    <source>
        <dbReference type="ARBA" id="ARBA00011944"/>
    </source>
</evidence>
<dbReference type="AlphaFoldDB" id="A0A3B1A115"/>
<dbReference type="FunFam" id="3.90.1170.20:FF:000001">
    <property type="entry name" value="Nicotinate-nucleotide diphosphorylase (Carboxylating)"/>
    <property type="match status" value="1"/>
</dbReference>
<evidence type="ECO:0000256" key="4">
    <source>
        <dbReference type="ARBA" id="ARBA00011218"/>
    </source>
</evidence>
<feature type="domain" description="Quinolinate phosphoribosyl transferase N-terminal" evidence="13">
    <location>
        <begin position="26"/>
        <end position="110"/>
    </location>
</feature>
<dbReference type="GO" id="GO:0005737">
    <property type="term" value="C:cytoplasm"/>
    <property type="evidence" value="ECO:0007669"/>
    <property type="project" value="TreeGrafter"/>
</dbReference>
<dbReference type="GO" id="GO:0009435">
    <property type="term" value="P:NAD+ biosynthetic process"/>
    <property type="evidence" value="ECO:0007669"/>
    <property type="project" value="UniProtKB-UniPathway"/>
</dbReference>
<keyword evidence="7 14" id="KW-0328">Glycosyltransferase</keyword>
<proteinExistence type="inferred from homology"/>
<dbReference type="InterPro" id="IPR004393">
    <property type="entry name" value="NadC"/>
</dbReference>
<evidence type="ECO:0000256" key="11">
    <source>
        <dbReference type="ARBA" id="ARBA00069173"/>
    </source>
</evidence>
<dbReference type="GO" id="GO:0004514">
    <property type="term" value="F:nicotinate-nucleotide diphosphorylase (carboxylating) activity"/>
    <property type="evidence" value="ECO:0007669"/>
    <property type="project" value="UniProtKB-EC"/>
</dbReference>
<dbReference type="PANTHER" id="PTHR32179">
    <property type="entry name" value="NICOTINATE-NUCLEOTIDE PYROPHOSPHORYLASE [CARBOXYLATING]"/>
    <property type="match status" value="1"/>
</dbReference>
<protein>
    <recommendedName>
        <fullName evidence="11">Probable nicotinate-nucleotide pyrophosphorylase [carboxylating]</fullName>
        <ecNumber evidence="5">2.4.2.19</ecNumber>
    </recommendedName>
    <alternativeName>
        <fullName evidence="9">Quinolinate phosphoribosyltransferase [decarboxylating]</fullName>
    </alternativeName>
</protein>
<dbReference type="SUPFAM" id="SSF51690">
    <property type="entry name" value="Nicotinate/Quinolinate PRTase C-terminal domain-like"/>
    <property type="match status" value="1"/>
</dbReference>
<dbReference type="UniPathway" id="UPA00253">
    <property type="reaction ID" value="UER00331"/>
</dbReference>
<evidence type="ECO:0000313" key="14">
    <source>
        <dbReference type="EMBL" id="VAW87424.1"/>
    </source>
</evidence>
<name>A0A3B1A115_9ZZZZ</name>
<gene>
    <name evidence="14" type="ORF">MNBD_GAMMA16-1804</name>
</gene>
<evidence type="ECO:0000256" key="1">
    <source>
        <dbReference type="ARBA" id="ARBA00003237"/>
    </source>
</evidence>
<dbReference type="Gene3D" id="3.90.1170.20">
    <property type="entry name" value="Quinolinate phosphoribosyl transferase, N-terminal domain"/>
    <property type="match status" value="1"/>
</dbReference>
<reference evidence="14" key="1">
    <citation type="submission" date="2018-06" db="EMBL/GenBank/DDBJ databases">
        <authorList>
            <person name="Zhirakovskaya E."/>
        </authorList>
    </citation>
    <scope>NUCLEOTIDE SEQUENCE</scope>
</reference>
<evidence type="ECO:0000259" key="13">
    <source>
        <dbReference type="Pfam" id="PF02749"/>
    </source>
</evidence>
<dbReference type="EC" id="2.4.2.19" evidence="5"/>
<dbReference type="FunFam" id="3.20.20.70:FF:000030">
    <property type="entry name" value="Nicotinate-nucleotide pyrophosphorylase, carboxylating"/>
    <property type="match status" value="1"/>
</dbReference>
<evidence type="ECO:0000256" key="9">
    <source>
        <dbReference type="ARBA" id="ARBA00033102"/>
    </source>
</evidence>
<comment type="catalytic activity">
    <reaction evidence="10">
        <text>nicotinate beta-D-ribonucleotide + CO2 + diphosphate = quinolinate + 5-phospho-alpha-D-ribose 1-diphosphate + 2 H(+)</text>
        <dbReference type="Rhea" id="RHEA:12733"/>
        <dbReference type="ChEBI" id="CHEBI:15378"/>
        <dbReference type="ChEBI" id="CHEBI:16526"/>
        <dbReference type="ChEBI" id="CHEBI:29959"/>
        <dbReference type="ChEBI" id="CHEBI:33019"/>
        <dbReference type="ChEBI" id="CHEBI:57502"/>
        <dbReference type="ChEBI" id="CHEBI:58017"/>
        <dbReference type="EC" id="2.4.2.19"/>
    </reaction>
</comment>